<feature type="non-terminal residue" evidence="1">
    <location>
        <position position="1"/>
    </location>
</feature>
<protein>
    <submittedName>
        <fullName evidence="1">Uncharacterized protein</fullName>
    </submittedName>
</protein>
<gene>
    <name evidence="1" type="ORF">EVA_18607</name>
</gene>
<reference evidence="1" key="1">
    <citation type="journal article" date="2012" name="PLoS ONE">
        <title>Gene sets for utilization of primary and secondary nutrition supplies in the distal gut of endangered iberian lynx.</title>
        <authorList>
            <person name="Alcaide M."/>
            <person name="Messina E."/>
            <person name="Richter M."/>
            <person name="Bargiela R."/>
            <person name="Peplies J."/>
            <person name="Huws S.A."/>
            <person name="Newbold C.J."/>
            <person name="Golyshin P.N."/>
            <person name="Simon M.A."/>
            <person name="Lopez G."/>
            <person name="Yakimov M.M."/>
            <person name="Ferrer M."/>
        </authorList>
    </citation>
    <scope>NUCLEOTIDE SEQUENCE</scope>
</reference>
<organism evidence="1">
    <name type="scientific">gut metagenome</name>
    <dbReference type="NCBI Taxonomy" id="749906"/>
    <lineage>
        <taxon>unclassified sequences</taxon>
        <taxon>metagenomes</taxon>
        <taxon>organismal metagenomes</taxon>
    </lineage>
</organism>
<name>J9FUM4_9ZZZZ</name>
<accession>J9FUM4</accession>
<evidence type="ECO:0000313" key="1">
    <source>
        <dbReference type="EMBL" id="EJW93287.1"/>
    </source>
</evidence>
<dbReference type="AlphaFoldDB" id="J9FUM4"/>
<dbReference type="EMBL" id="AMCI01007062">
    <property type="protein sequence ID" value="EJW93287.1"/>
    <property type="molecule type" value="Genomic_DNA"/>
</dbReference>
<sequence>TWDRVDRYERIVVERIEAFHHY</sequence>
<comment type="caution">
    <text evidence="1">The sequence shown here is derived from an EMBL/GenBank/DDBJ whole genome shotgun (WGS) entry which is preliminary data.</text>
</comment>
<proteinExistence type="predicted"/>